<protein>
    <submittedName>
        <fullName evidence="2">Uncharacterized protein</fullName>
    </submittedName>
</protein>
<reference evidence="2" key="1">
    <citation type="submission" date="2022-12" db="EMBL/GenBank/DDBJ databases">
        <authorList>
            <person name="Petersen C."/>
        </authorList>
    </citation>
    <scope>NUCLEOTIDE SEQUENCE</scope>
    <source>
        <strain evidence="2">IBT 17660</strain>
    </source>
</reference>
<dbReference type="AlphaFoldDB" id="A0A9W9WD42"/>
<evidence type="ECO:0000313" key="2">
    <source>
        <dbReference type="EMBL" id="KAJ5453220.1"/>
    </source>
</evidence>
<evidence type="ECO:0000313" key="3">
    <source>
        <dbReference type="Proteomes" id="UP001147760"/>
    </source>
</evidence>
<dbReference type="Proteomes" id="UP001147760">
    <property type="component" value="Unassembled WGS sequence"/>
</dbReference>
<comment type="caution">
    <text evidence="2">The sequence shown here is derived from an EMBL/GenBank/DDBJ whole genome shotgun (WGS) entry which is preliminary data.</text>
</comment>
<name>A0A9W9WD42_9EURO</name>
<dbReference type="EMBL" id="JAPWDO010000013">
    <property type="protein sequence ID" value="KAJ5453214.1"/>
    <property type="molecule type" value="Genomic_DNA"/>
</dbReference>
<dbReference type="EMBL" id="JAPWDO010000013">
    <property type="protein sequence ID" value="KAJ5453220.1"/>
    <property type="molecule type" value="Genomic_DNA"/>
</dbReference>
<proteinExistence type="predicted"/>
<keyword evidence="3" id="KW-1185">Reference proteome</keyword>
<accession>A0A9W9WD42</accession>
<dbReference type="OrthoDB" id="4320931at2759"/>
<sequence>MGSVSLCRDEDNSSPHLPCQADPLSGSDGCCLVPLLSPGGGFTHRSGPGGLLAPGTVGVCGSMAAGHTRNPDSWREPPRGIRRSPALSTGSGPFIRGPHAAACQRLHGRLVGSPACGLVLEEFSGGNWMVSASPRYAGGAAVTGRLVRPFHLTTFYPLGGRAPGLKPRVALP</sequence>
<gene>
    <name evidence="1" type="ORF">N7530_012935</name>
    <name evidence="2" type="ORF">N7530_012941</name>
</gene>
<evidence type="ECO:0000313" key="1">
    <source>
        <dbReference type="EMBL" id="KAJ5453214.1"/>
    </source>
</evidence>
<organism evidence="2 3">
    <name type="scientific">Penicillium desertorum</name>
    <dbReference type="NCBI Taxonomy" id="1303715"/>
    <lineage>
        <taxon>Eukaryota</taxon>
        <taxon>Fungi</taxon>
        <taxon>Dikarya</taxon>
        <taxon>Ascomycota</taxon>
        <taxon>Pezizomycotina</taxon>
        <taxon>Eurotiomycetes</taxon>
        <taxon>Eurotiomycetidae</taxon>
        <taxon>Eurotiales</taxon>
        <taxon>Aspergillaceae</taxon>
        <taxon>Penicillium</taxon>
    </lineage>
</organism>
<reference evidence="2" key="2">
    <citation type="journal article" date="2023" name="IMA Fungus">
        <title>Comparative genomic study of the Penicillium genus elucidates a diverse pangenome and 15 lateral gene transfer events.</title>
        <authorList>
            <person name="Petersen C."/>
            <person name="Sorensen T."/>
            <person name="Nielsen M.R."/>
            <person name="Sondergaard T.E."/>
            <person name="Sorensen J.L."/>
            <person name="Fitzpatrick D.A."/>
            <person name="Frisvad J.C."/>
            <person name="Nielsen K.L."/>
        </authorList>
    </citation>
    <scope>NUCLEOTIDE SEQUENCE</scope>
    <source>
        <strain evidence="2">IBT 17660</strain>
    </source>
</reference>